<gene>
    <name evidence="3" type="ORF">AYI69_g7656</name>
</gene>
<dbReference type="GO" id="GO:0004843">
    <property type="term" value="F:cysteine-type deubiquitinase activity"/>
    <property type="evidence" value="ECO:0007669"/>
    <property type="project" value="InterPro"/>
</dbReference>
<reference evidence="4" key="1">
    <citation type="submission" date="2017-01" db="EMBL/GenBank/DDBJ databases">
        <authorList>
            <person name="Wang Y."/>
            <person name="White M."/>
            <person name="Kvist S."/>
            <person name="Moncalvo J.-M."/>
        </authorList>
    </citation>
    <scope>NUCLEOTIDE SEQUENCE [LARGE SCALE GENOMIC DNA]</scope>
    <source>
        <strain evidence="4">ID-206-W2</strain>
    </source>
</reference>
<feature type="compositionally biased region" description="Polar residues" evidence="1">
    <location>
        <begin position="418"/>
        <end position="440"/>
    </location>
</feature>
<dbReference type="PANTHER" id="PTHR18063:SF6">
    <property type="entry name" value="UBIQUITIN CARBOXYL-TERMINAL HYDROLASE"/>
    <property type="match status" value="1"/>
</dbReference>
<feature type="region of interest" description="Disordered" evidence="1">
    <location>
        <begin position="472"/>
        <end position="499"/>
    </location>
</feature>
<evidence type="ECO:0000259" key="2">
    <source>
        <dbReference type="Pfam" id="PF04424"/>
    </source>
</evidence>
<dbReference type="OrthoDB" id="10261212at2759"/>
<dbReference type="GO" id="GO:0016807">
    <property type="term" value="F:cysteine-type carboxypeptidase activity"/>
    <property type="evidence" value="ECO:0007669"/>
    <property type="project" value="TreeGrafter"/>
</dbReference>
<dbReference type="EMBL" id="LSSM01003746">
    <property type="protein sequence ID" value="OMJ16901.1"/>
    <property type="molecule type" value="Genomic_DNA"/>
</dbReference>
<dbReference type="Pfam" id="PF04424">
    <property type="entry name" value="MINDY_DUB"/>
    <property type="match status" value="1"/>
</dbReference>
<organism evidence="3 4">
    <name type="scientific">Smittium culicis</name>
    <dbReference type="NCBI Taxonomy" id="133412"/>
    <lineage>
        <taxon>Eukaryota</taxon>
        <taxon>Fungi</taxon>
        <taxon>Fungi incertae sedis</taxon>
        <taxon>Zoopagomycota</taxon>
        <taxon>Kickxellomycotina</taxon>
        <taxon>Harpellomycetes</taxon>
        <taxon>Harpellales</taxon>
        <taxon>Legeriomycetaceae</taxon>
        <taxon>Smittium</taxon>
    </lineage>
</organism>
<dbReference type="InterPro" id="IPR007518">
    <property type="entry name" value="MINDY"/>
</dbReference>
<dbReference type="GO" id="GO:0071944">
    <property type="term" value="C:cell periphery"/>
    <property type="evidence" value="ECO:0007669"/>
    <property type="project" value="TreeGrafter"/>
</dbReference>
<feature type="region of interest" description="Disordered" evidence="1">
    <location>
        <begin position="416"/>
        <end position="441"/>
    </location>
</feature>
<evidence type="ECO:0000313" key="4">
    <source>
        <dbReference type="Proteomes" id="UP000187429"/>
    </source>
</evidence>
<name>A0A1R1XQJ4_9FUNG</name>
<dbReference type="GO" id="GO:0005829">
    <property type="term" value="C:cytosol"/>
    <property type="evidence" value="ECO:0007669"/>
    <property type="project" value="TreeGrafter"/>
</dbReference>
<dbReference type="PANTHER" id="PTHR18063">
    <property type="entry name" value="NF-E2 INDUCIBLE PROTEIN"/>
    <property type="match status" value="1"/>
</dbReference>
<feature type="domain" description="MINDY deubiquitinase" evidence="2">
    <location>
        <begin position="4"/>
        <end position="298"/>
    </location>
</feature>
<dbReference type="GO" id="GO:1990380">
    <property type="term" value="F:K48-linked deubiquitinase activity"/>
    <property type="evidence" value="ECO:0007669"/>
    <property type="project" value="InterPro"/>
</dbReference>
<accession>A0A1R1XQJ4</accession>
<keyword evidence="4" id="KW-1185">Reference proteome</keyword>
<feature type="region of interest" description="Disordered" evidence="1">
    <location>
        <begin position="363"/>
        <end position="386"/>
    </location>
</feature>
<dbReference type="InterPro" id="IPR033979">
    <property type="entry name" value="MINDY_domain"/>
</dbReference>
<dbReference type="Proteomes" id="UP000187429">
    <property type="component" value="Unassembled WGS sequence"/>
</dbReference>
<evidence type="ECO:0000313" key="3">
    <source>
        <dbReference type="EMBL" id="OMJ16901.1"/>
    </source>
</evidence>
<dbReference type="AlphaFoldDB" id="A0A1R1XQJ4"/>
<sequence>MSDTFKLKNIKWSCPDSGSIINLYILTQNENGPCPLIAIANTLVLQQKITIPNNPSSSITTSELVVILTQYLLGLKKNSFVSTSLSDDSAHTSPKEADFDLVISELESLKTGLNVNVQFDNIRGFGINSQATRIFETVNLDFVHGWVIDPIDQSQLFNLVVNECSNNYEAAVDYVFKIDSISNGQVLTQQAPKPPSSEPLQASESDLQVAKAVQVNDFLNSSSTQVTYYGLNLLMEALPNDHFAVFFRNNHFNTLYKRGYKELFVLCTDESLANDERICWETLNDIFQLGSTFVDSFFKVLETDSNVVIGKSNADNTSGEKAPVSADLTLVKSPQTSSQEIGGGRGCQKDIIDSDYALALSLQESENRRSGDAPVSTANGGPSAFRDDFYSTSDNYKNLPLKFDKSGGQLYGVPVASSLGTTSTTPRNNNRYSTNNSDQDIINRRLRSGLNNTASTNGDESYFDSRYEQSNMDYLQPNNNKKSNKLPPKKEESSGCIIS</sequence>
<protein>
    <submittedName>
        <fullName evidence="3">Protein FAM63A</fullName>
    </submittedName>
</protein>
<proteinExistence type="predicted"/>
<dbReference type="GO" id="GO:0071108">
    <property type="term" value="P:protein K48-linked deubiquitination"/>
    <property type="evidence" value="ECO:0007669"/>
    <property type="project" value="TreeGrafter"/>
</dbReference>
<evidence type="ECO:0000256" key="1">
    <source>
        <dbReference type="SAM" id="MobiDB-lite"/>
    </source>
</evidence>
<comment type="caution">
    <text evidence="3">The sequence shown here is derived from an EMBL/GenBank/DDBJ whole genome shotgun (WGS) entry which is preliminary data.</text>
</comment>